<protein>
    <submittedName>
        <fullName evidence="2">Putative membrane protein</fullName>
    </submittedName>
</protein>
<organism evidence="2 3">
    <name type="scientific">Eubacterium cellulosolvens (strain ATCC 43171 / JCM 9499 / 6)</name>
    <name type="common">Cillobacterium cellulosolvens</name>
    <dbReference type="NCBI Taxonomy" id="633697"/>
    <lineage>
        <taxon>Bacteria</taxon>
        <taxon>Bacillati</taxon>
        <taxon>Bacillota</taxon>
        <taxon>Clostridia</taxon>
        <taxon>Eubacteriales</taxon>
        <taxon>Eubacteriaceae</taxon>
        <taxon>Eubacterium</taxon>
    </lineage>
</organism>
<dbReference type="Gene3D" id="1.10.1760.20">
    <property type="match status" value="1"/>
</dbReference>
<dbReference type="Pfam" id="PF12822">
    <property type="entry name" value="ECF_trnsprt"/>
    <property type="match status" value="1"/>
</dbReference>
<proteinExistence type="predicted"/>
<feature type="transmembrane region" description="Helical" evidence="1">
    <location>
        <begin position="87"/>
        <end position="108"/>
    </location>
</feature>
<keyword evidence="1" id="KW-0812">Transmembrane</keyword>
<feature type="transmembrane region" description="Helical" evidence="1">
    <location>
        <begin position="7"/>
        <end position="26"/>
    </location>
</feature>
<feature type="transmembrane region" description="Helical" evidence="1">
    <location>
        <begin position="160"/>
        <end position="191"/>
    </location>
</feature>
<dbReference type="HOGENOM" id="CLU_088550_2_0_9"/>
<evidence type="ECO:0000313" key="3">
    <source>
        <dbReference type="Proteomes" id="UP000005753"/>
    </source>
</evidence>
<accession>I5AU29</accession>
<evidence type="ECO:0000256" key="1">
    <source>
        <dbReference type="SAM" id="Phobius"/>
    </source>
</evidence>
<dbReference type="STRING" id="633697.EubceDRAFT1_1507"/>
<gene>
    <name evidence="2" type="ORF">EubceDRAFT1_1507</name>
</gene>
<dbReference type="eggNOG" id="COG4684">
    <property type="taxonomic scope" value="Bacteria"/>
</dbReference>
<dbReference type="InterPro" id="IPR024529">
    <property type="entry name" value="ECF_trnsprt_substrate-spec"/>
</dbReference>
<evidence type="ECO:0000313" key="2">
    <source>
        <dbReference type="EMBL" id="EIM57302.1"/>
    </source>
</evidence>
<name>I5AU29_EUBC6</name>
<dbReference type="Proteomes" id="UP000005753">
    <property type="component" value="Chromosome"/>
</dbReference>
<feature type="transmembrane region" description="Helical" evidence="1">
    <location>
        <begin position="117"/>
        <end position="140"/>
    </location>
</feature>
<keyword evidence="3" id="KW-1185">Reference proteome</keyword>
<reference evidence="2 3" key="1">
    <citation type="submission" date="2010-08" db="EMBL/GenBank/DDBJ databases">
        <authorList>
            <consortium name="US DOE Joint Genome Institute (JGI-PGF)"/>
            <person name="Lucas S."/>
            <person name="Copeland A."/>
            <person name="Lapidus A."/>
            <person name="Cheng J.-F."/>
            <person name="Bruce D."/>
            <person name="Goodwin L."/>
            <person name="Pitluck S."/>
            <person name="Land M.L."/>
            <person name="Hauser L."/>
            <person name="Chang Y.-J."/>
            <person name="Anderson I.J."/>
            <person name="Johnson E."/>
            <person name="Mulhopadhyay B."/>
            <person name="Kyrpides N."/>
            <person name="Woyke T.J."/>
        </authorList>
    </citation>
    <scope>NUCLEOTIDE SEQUENCE [LARGE SCALE GENOMIC DNA]</scope>
    <source>
        <strain evidence="2 3">6</strain>
    </source>
</reference>
<keyword evidence="1" id="KW-0472">Membrane</keyword>
<dbReference type="AlphaFoldDB" id="I5AU29"/>
<sequence length="198" mass="20347">MKEYSKVQKMVGTAVLAAIVVVLQTVASGIHVGPFTITLSLVPIIIGAIMFGELSGAILGAVFGIVVATAVVLGADQGGAMMFSQNPFATILLCLLKSTVAGFVAGLISHKVASKNLMLGVILAAIAAPVCNTGIFVLGLSTIFNDLLHTWAAGSGFGNAFVYIIVGLVGINFLIELLVDLILAPIIVSIVKTIRRAA</sequence>
<dbReference type="EMBL" id="CM001487">
    <property type="protein sequence ID" value="EIM57302.1"/>
    <property type="molecule type" value="Genomic_DNA"/>
</dbReference>
<keyword evidence="1" id="KW-1133">Transmembrane helix</keyword>
<reference evidence="2 3" key="2">
    <citation type="submission" date="2012-02" db="EMBL/GenBank/DDBJ databases">
        <title>Improved High-Quality Draft sequence of Eubacterium cellulosolvens 6.</title>
        <authorList>
            <consortium name="US DOE Joint Genome Institute"/>
            <person name="Lucas S."/>
            <person name="Han J."/>
            <person name="Lapidus A."/>
            <person name="Cheng J.-F."/>
            <person name="Goodwin L."/>
            <person name="Pitluck S."/>
            <person name="Peters L."/>
            <person name="Mikhailova N."/>
            <person name="Gu W."/>
            <person name="Detter J.C."/>
            <person name="Han C."/>
            <person name="Tapia R."/>
            <person name="Land M."/>
            <person name="Hauser L."/>
            <person name="Kyrpides N."/>
            <person name="Ivanova N."/>
            <person name="Pagani I."/>
            <person name="Johnson E."/>
            <person name="Mukhopadhyay B."/>
            <person name="Anderson I."/>
            <person name="Woyke T."/>
        </authorList>
    </citation>
    <scope>NUCLEOTIDE SEQUENCE [LARGE SCALE GENOMIC DNA]</scope>
    <source>
        <strain evidence="2 3">6</strain>
    </source>
</reference>
<dbReference type="OrthoDB" id="2049670at2"/>
<feature type="transmembrane region" description="Helical" evidence="1">
    <location>
        <begin position="32"/>
        <end position="51"/>
    </location>
</feature>
<dbReference type="GO" id="GO:0022857">
    <property type="term" value="F:transmembrane transporter activity"/>
    <property type="evidence" value="ECO:0007669"/>
    <property type="project" value="InterPro"/>
</dbReference>